<reference evidence="3" key="2">
    <citation type="submission" date="2015-01" db="EMBL/GenBank/DDBJ databases">
        <title>Evolutionary Origins and Diversification of the Mycorrhizal Mutualists.</title>
        <authorList>
            <consortium name="DOE Joint Genome Institute"/>
            <consortium name="Mycorrhizal Genomics Consortium"/>
            <person name="Kohler A."/>
            <person name="Kuo A."/>
            <person name="Nagy L.G."/>
            <person name="Floudas D."/>
            <person name="Copeland A."/>
            <person name="Barry K.W."/>
            <person name="Cichocki N."/>
            <person name="Veneault-Fourrey C."/>
            <person name="LaButti K."/>
            <person name="Lindquist E.A."/>
            <person name="Lipzen A."/>
            <person name="Lundell T."/>
            <person name="Morin E."/>
            <person name="Murat C."/>
            <person name="Riley R."/>
            <person name="Ohm R."/>
            <person name="Sun H."/>
            <person name="Tunlid A."/>
            <person name="Henrissat B."/>
            <person name="Grigoriev I.V."/>
            <person name="Hibbett D.S."/>
            <person name="Martin F."/>
        </authorList>
    </citation>
    <scope>NUCLEOTIDE SEQUENCE [LARGE SCALE GENOMIC DNA]</scope>
    <source>
        <strain evidence="3">F 1598</strain>
    </source>
</reference>
<feature type="compositionally biased region" description="Polar residues" evidence="1">
    <location>
        <begin position="83"/>
        <end position="95"/>
    </location>
</feature>
<evidence type="ECO:0000313" key="3">
    <source>
        <dbReference type="Proteomes" id="UP000054166"/>
    </source>
</evidence>
<evidence type="ECO:0000256" key="1">
    <source>
        <dbReference type="SAM" id="MobiDB-lite"/>
    </source>
</evidence>
<dbReference type="HOGENOM" id="CLU_1993494_0_0_1"/>
<keyword evidence="3" id="KW-1185">Reference proteome</keyword>
<feature type="region of interest" description="Disordered" evidence="1">
    <location>
        <begin position="55"/>
        <end position="97"/>
    </location>
</feature>
<dbReference type="Proteomes" id="UP000054166">
    <property type="component" value="Unassembled WGS sequence"/>
</dbReference>
<organism evidence="2 3">
    <name type="scientific">Piloderma croceum (strain F 1598)</name>
    <dbReference type="NCBI Taxonomy" id="765440"/>
    <lineage>
        <taxon>Eukaryota</taxon>
        <taxon>Fungi</taxon>
        <taxon>Dikarya</taxon>
        <taxon>Basidiomycota</taxon>
        <taxon>Agaricomycotina</taxon>
        <taxon>Agaricomycetes</taxon>
        <taxon>Agaricomycetidae</taxon>
        <taxon>Atheliales</taxon>
        <taxon>Atheliaceae</taxon>
        <taxon>Piloderma</taxon>
    </lineage>
</organism>
<evidence type="ECO:0000313" key="2">
    <source>
        <dbReference type="EMBL" id="KIM76303.1"/>
    </source>
</evidence>
<protein>
    <submittedName>
        <fullName evidence="2">Uncharacterized protein</fullName>
    </submittedName>
</protein>
<reference evidence="2 3" key="1">
    <citation type="submission" date="2014-04" db="EMBL/GenBank/DDBJ databases">
        <authorList>
            <consortium name="DOE Joint Genome Institute"/>
            <person name="Kuo A."/>
            <person name="Tarkka M."/>
            <person name="Buscot F."/>
            <person name="Kohler A."/>
            <person name="Nagy L.G."/>
            <person name="Floudas D."/>
            <person name="Copeland A."/>
            <person name="Barry K.W."/>
            <person name="Cichocki N."/>
            <person name="Veneault-Fourrey C."/>
            <person name="LaButti K."/>
            <person name="Lindquist E.A."/>
            <person name="Lipzen A."/>
            <person name="Lundell T."/>
            <person name="Morin E."/>
            <person name="Murat C."/>
            <person name="Sun H."/>
            <person name="Tunlid A."/>
            <person name="Henrissat B."/>
            <person name="Grigoriev I.V."/>
            <person name="Hibbett D.S."/>
            <person name="Martin F."/>
            <person name="Nordberg H.P."/>
            <person name="Cantor M.N."/>
            <person name="Hua S.X."/>
        </authorList>
    </citation>
    <scope>NUCLEOTIDE SEQUENCE [LARGE SCALE GENOMIC DNA]</scope>
    <source>
        <strain evidence="2 3">F 1598</strain>
    </source>
</reference>
<gene>
    <name evidence="2" type="ORF">PILCRDRAFT_650763</name>
</gene>
<dbReference type="EMBL" id="KN833036">
    <property type="protein sequence ID" value="KIM76303.1"/>
    <property type="molecule type" value="Genomic_DNA"/>
</dbReference>
<feature type="compositionally biased region" description="Polar residues" evidence="1">
    <location>
        <begin position="61"/>
        <end position="72"/>
    </location>
</feature>
<dbReference type="InParanoid" id="A0A0C3AQU1"/>
<proteinExistence type="predicted"/>
<name>A0A0C3AQU1_PILCF</name>
<sequence length="125" mass="13619">MSWEFLADEKAGEEAVRITGTIVSMGSGEEVLEVIFIFGRHPGCKSIPITNAQIMGPSPNFLPSSSSDTNARNLHPPLRHNSPPFNENAPTTHYAHSSDFRLSNEDMWCGLGPRGKVGRPSKDKG</sequence>
<dbReference type="AlphaFoldDB" id="A0A0C3AQU1"/>
<accession>A0A0C3AQU1</accession>